<proteinExistence type="predicted"/>
<accession>A0A250JFC8</accession>
<evidence type="ECO:0000313" key="2">
    <source>
        <dbReference type="Proteomes" id="UP000217257"/>
    </source>
</evidence>
<sequence>MQSRADVVRGFIEDALDEDMRCHIIDEDKKDS</sequence>
<reference evidence="1 2" key="1">
    <citation type="submission" date="2017-06" db="EMBL/GenBank/DDBJ databases">
        <title>Sequencing and comparative analysis of myxobacterial genomes.</title>
        <authorList>
            <person name="Rupp O."/>
            <person name="Goesmann A."/>
            <person name="Sogaard-Andersen L."/>
        </authorList>
    </citation>
    <scope>NUCLEOTIDE SEQUENCE [LARGE SCALE GENOMIC DNA]</scope>
    <source>
        <strain evidence="1 2">DSM 52655</strain>
    </source>
</reference>
<dbReference type="KEGG" id="cfus:CYFUS_007588"/>
<evidence type="ECO:0000313" key="1">
    <source>
        <dbReference type="EMBL" id="ATB42111.1"/>
    </source>
</evidence>
<dbReference type="EMBL" id="CP022098">
    <property type="protein sequence ID" value="ATB42111.1"/>
    <property type="molecule type" value="Genomic_DNA"/>
</dbReference>
<name>A0A250JFC8_9BACT</name>
<dbReference type="Proteomes" id="UP000217257">
    <property type="component" value="Chromosome"/>
</dbReference>
<gene>
    <name evidence="1" type="ORF">CYFUS_007588</name>
</gene>
<protein>
    <submittedName>
        <fullName evidence="1">Uncharacterized protein</fullName>
    </submittedName>
</protein>
<dbReference type="AlphaFoldDB" id="A0A250JFC8"/>
<organism evidence="1 2">
    <name type="scientific">Cystobacter fuscus</name>
    <dbReference type="NCBI Taxonomy" id="43"/>
    <lineage>
        <taxon>Bacteria</taxon>
        <taxon>Pseudomonadati</taxon>
        <taxon>Myxococcota</taxon>
        <taxon>Myxococcia</taxon>
        <taxon>Myxococcales</taxon>
        <taxon>Cystobacterineae</taxon>
        <taxon>Archangiaceae</taxon>
        <taxon>Cystobacter</taxon>
    </lineage>
</organism>